<keyword evidence="2" id="KW-1133">Transmembrane helix</keyword>
<proteinExistence type="predicted"/>
<dbReference type="Proteomes" id="UP000487268">
    <property type="component" value="Unassembled WGS sequence"/>
</dbReference>
<dbReference type="InterPro" id="IPR007391">
    <property type="entry name" value="Vancomycin_resist_VanW"/>
</dbReference>
<evidence type="ECO:0000256" key="1">
    <source>
        <dbReference type="SAM" id="MobiDB-lite"/>
    </source>
</evidence>
<feature type="region of interest" description="Disordered" evidence="1">
    <location>
        <begin position="54"/>
        <end position="77"/>
    </location>
</feature>
<accession>A0A7K0BU64</accession>
<protein>
    <recommendedName>
        <fullName evidence="5">VanW family protein</fullName>
    </recommendedName>
</protein>
<name>A0A7K0BU64_9ACTN</name>
<dbReference type="InterPro" id="IPR052913">
    <property type="entry name" value="Glycopeptide_resist_protein"/>
</dbReference>
<dbReference type="PANTHER" id="PTHR35788">
    <property type="entry name" value="EXPORTED PROTEIN-RELATED"/>
    <property type="match status" value="1"/>
</dbReference>
<evidence type="ECO:0000256" key="2">
    <source>
        <dbReference type="SAM" id="Phobius"/>
    </source>
</evidence>
<reference evidence="3 4" key="1">
    <citation type="submission" date="2019-10" db="EMBL/GenBank/DDBJ databases">
        <title>Actinomadura rubteroloni sp. nov. and Actinomadura macrotermitis sp. nov., isolated from the gut of fungus growing-termite Macrotermes natalensis.</title>
        <authorList>
            <person name="Benndorf R."/>
            <person name="Martin K."/>
            <person name="Kuefner M."/>
            <person name="De Beer W."/>
            <person name="Kaster A.-K."/>
            <person name="Vollmers J."/>
            <person name="Poulsen M."/>
            <person name="Beemelmanns C."/>
        </authorList>
    </citation>
    <scope>NUCLEOTIDE SEQUENCE [LARGE SCALE GENOMIC DNA]</scope>
    <source>
        <strain evidence="3 4">RB68</strain>
    </source>
</reference>
<feature type="transmembrane region" description="Helical" evidence="2">
    <location>
        <begin position="20"/>
        <end position="40"/>
    </location>
</feature>
<comment type="caution">
    <text evidence="3">The sequence shown here is derived from an EMBL/GenBank/DDBJ whole genome shotgun (WGS) entry which is preliminary data.</text>
</comment>
<keyword evidence="2" id="KW-0472">Membrane</keyword>
<evidence type="ECO:0000313" key="3">
    <source>
        <dbReference type="EMBL" id="MQY04234.1"/>
    </source>
</evidence>
<dbReference type="RefSeq" id="WP_153532024.1">
    <property type="nucleotide sequence ID" value="NZ_WEGH01000001.1"/>
</dbReference>
<keyword evidence="2" id="KW-0812">Transmembrane</keyword>
<dbReference type="PANTHER" id="PTHR35788:SF1">
    <property type="entry name" value="EXPORTED PROTEIN"/>
    <property type="match status" value="1"/>
</dbReference>
<sequence>MTVSDRSAQPGLTECAFKWWPVVIGAMVVTLALLAAYLLAGGARGLGAAAAERRRAAAADPPPQPEPAEPIGTYTTHFKPGEPRVRNIVLAARALDGRVVKAGGKFSFNDVVGPRSKRRGYVPAPSILGARLVDDLGGGICQVSTTLFNAVFEAGMQIRRSRAHTLWMPEYPRGREAAVAYPGLDFVWRNDTAKPVTIRAELTATTLTVSLWGERRYGVRARTSRPYAFTSFGSATGRGRRCVPSRGGRGFQIDVWRILERGGREVRRERFHTVYQPQEKVDCA</sequence>
<dbReference type="Pfam" id="PF04294">
    <property type="entry name" value="VanW"/>
    <property type="match status" value="1"/>
</dbReference>
<keyword evidence="4" id="KW-1185">Reference proteome</keyword>
<evidence type="ECO:0008006" key="5">
    <source>
        <dbReference type="Google" id="ProtNLM"/>
    </source>
</evidence>
<gene>
    <name evidence="3" type="ORF">ACRB68_22850</name>
</gene>
<dbReference type="EMBL" id="WEGH01000001">
    <property type="protein sequence ID" value="MQY04234.1"/>
    <property type="molecule type" value="Genomic_DNA"/>
</dbReference>
<dbReference type="OrthoDB" id="9813301at2"/>
<organism evidence="3 4">
    <name type="scientific">Actinomadura macrotermitis</name>
    <dbReference type="NCBI Taxonomy" id="2585200"/>
    <lineage>
        <taxon>Bacteria</taxon>
        <taxon>Bacillati</taxon>
        <taxon>Actinomycetota</taxon>
        <taxon>Actinomycetes</taxon>
        <taxon>Streptosporangiales</taxon>
        <taxon>Thermomonosporaceae</taxon>
        <taxon>Actinomadura</taxon>
    </lineage>
</organism>
<dbReference type="AlphaFoldDB" id="A0A7K0BU64"/>
<evidence type="ECO:0000313" key="4">
    <source>
        <dbReference type="Proteomes" id="UP000487268"/>
    </source>
</evidence>